<evidence type="ECO:0000313" key="1">
    <source>
        <dbReference type="EMBL" id="RWX33849.1"/>
    </source>
</evidence>
<dbReference type="SUPFAM" id="SSF53335">
    <property type="entry name" value="S-adenosyl-L-methionine-dependent methyltransferases"/>
    <property type="match status" value="1"/>
</dbReference>
<comment type="caution">
    <text evidence="1">The sequence shown here is derived from an EMBL/GenBank/DDBJ whole genome shotgun (WGS) entry which is preliminary data.</text>
</comment>
<keyword evidence="1" id="KW-0489">Methyltransferase</keyword>
<dbReference type="Proteomes" id="UP000283817">
    <property type="component" value="Unassembled WGS sequence"/>
</dbReference>
<accession>A0A444I6B5</accession>
<reference evidence="1 2" key="1">
    <citation type="submission" date="2019-01" db="EMBL/GenBank/DDBJ databases">
        <title>RHIZO-ID as a novel technology for direct rhizobia identification.</title>
        <authorList>
            <person name="De Meyer S.E."/>
        </authorList>
    </citation>
    <scope>NUCLEOTIDE SEQUENCE [LARGE SCALE GENOMIC DNA]</scope>
    <source>
        <strain evidence="1 2">WSM448</strain>
    </source>
</reference>
<evidence type="ECO:0000313" key="2">
    <source>
        <dbReference type="Proteomes" id="UP000283817"/>
    </source>
</evidence>
<dbReference type="InterPro" id="IPR029063">
    <property type="entry name" value="SAM-dependent_MTases_sf"/>
</dbReference>
<gene>
    <name evidence="1" type="ORF">EHI47_07465</name>
</gene>
<dbReference type="RefSeq" id="WP_128401379.1">
    <property type="nucleotide sequence ID" value="NZ_SBHW01000022.1"/>
</dbReference>
<proteinExistence type="predicted"/>
<name>A0A444I6B5_RHILE</name>
<protein>
    <submittedName>
        <fullName evidence="1">Methyltransferase domain-containing protein</fullName>
    </submittedName>
</protein>
<dbReference type="GO" id="GO:0032259">
    <property type="term" value="P:methylation"/>
    <property type="evidence" value="ECO:0007669"/>
    <property type="project" value="UniProtKB-KW"/>
</dbReference>
<dbReference type="Gene3D" id="3.40.50.150">
    <property type="entry name" value="Vaccinia Virus protein VP39"/>
    <property type="match status" value="1"/>
</dbReference>
<dbReference type="Pfam" id="PF13489">
    <property type="entry name" value="Methyltransf_23"/>
    <property type="match status" value="1"/>
</dbReference>
<dbReference type="EMBL" id="SBHX01000018">
    <property type="protein sequence ID" value="RWX33849.1"/>
    <property type="molecule type" value="Genomic_DNA"/>
</dbReference>
<sequence>MNLFDIVKRNDRCVEVLNGTVEPFRYDKPHWYCGIVLQPGARLKLKRADEFVVMETFPRDLGWSLVASQGVPSPIEIVVRSSDGRQSASVATVDPNGSILLTWPSWIGYVGGYDLEITNSSNQSVELKSGPVFDPRAAARGYLQGTGVEVGPGSNPFVQPGSNVDVRYLEALPIDEWLRNYGKHIEVTPEKQELWSRYIIGDAQRIESCVAGSLDFIFSNHVFEHLMNPLGVLENWSSKLKPTGVVVGVVPDLRYCFDLRQPASTPTDWLSEYESGTWSLTPEKYEKWCHYTAPYNTPEDLAARNYSIHAHYYTPSGFRQLARIAIERGLFSHFFLSTSPNNKDFGWVLWRDPKAGSN</sequence>
<organism evidence="1 2">
    <name type="scientific">Rhizobium leguminosarum</name>
    <dbReference type="NCBI Taxonomy" id="384"/>
    <lineage>
        <taxon>Bacteria</taxon>
        <taxon>Pseudomonadati</taxon>
        <taxon>Pseudomonadota</taxon>
        <taxon>Alphaproteobacteria</taxon>
        <taxon>Hyphomicrobiales</taxon>
        <taxon>Rhizobiaceae</taxon>
        <taxon>Rhizobium/Agrobacterium group</taxon>
        <taxon>Rhizobium</taxon>
    </lineage>
</organism>
<dbReference type="AlphaFoldDB" id="A0A444I6B5"/>
<keyword evidence="1" id="KW-0808">Transferase</keyword>
<dbReference type="GO" id="GO:0008168">
    <property type="term" value="F:methyltransferase activity"/>
    <property type="evidence" value="ECO:0007669"/>
    <property type="project" value="UniProtKB-KW"/>
</dbReference>